<gene>
    <name evidence="5" type="ORF">EV668_1011</name>
</gene>
<comment type="subcellular location">
    <subcellularLocation>
        <location evidence="1">Cell inner membrane</location>
        <topology evidence="1">Multi-pass membrane protein</topology>
    </subcellularLocation>
</comment>
<feature type="transmembrane region" description="Helical" evidence="3">
    <location>
        <begin position="469"/>
        <end position="490"/>
    </location>
</feature>
<keyword evidence="3" id="KW-0812">Transmembrane</keyword>
<comment type="caution">
    <text evidence="5">The sequence shown here is derived from an EMBL/GenBank/DDBJ whole genome shotgun (WGS) entry which is preliminary data.</text>
</comment>
<keyword evidence="1" id="KW-0813">Transport</keyword>
<reference evidence="5 6" key="1">
    <citation type="submission" date="2019-03" db="EMBL/GenBank/DDBJ databases">
        <title>Genomic Encyclopedia of Type Strains, Phase IV (KMG-IV): sequencing the most valuable type-strain genomes for metagenomic binning, comparative biology and taxonomic classification.</title>
        <authorList>
            <person name="Goeker M."/>
        </authorList>
    </citation>
    <scope>NUCLEOTIDE SEQUENCE [LARGE SCALE GENOMIC DNA]</scope>
    <source>
        <strain evidence="5 6">DSM 25903</strain>
    </source>
</reference>
<dbReference type="GO" id="GO:0022857">
    <property type="term" value="F:transmembrane transporter activity"/>
    <property type="evidence" value="ECO:0007669"/>
    <property type="project" value="UniProtKB-UniRule"/>
</dbReference>
<accession>A0A4R7C9W7</accession>
<feature type="compositionally biased region" description="Low complexity" evidence="2">
    <location>
        <begin position="20"/>
        <end position="29"/>
    </location>
</feature>
<feature type="transmembrane region" description="Helical" evidence="3">
    <location>
        <begin position="660"/>
        <end position="677"/>
    </location>
</feature>
<evidence type="ECO:0000256" key="3">
    <source>
        <dbReference type="SAM" id="Phobius"/>
    </source>
</evidence>
<evidence type="ECO:0000259" key="4">
    <source>
        <dbReference type="Pfam" id="PF06808"/>
    </source>
</evidence>
<dbReference type="PANTHER" id="PTHR43849:SF2">
    <property type="entry name" value="BLL3936 PROTEIN"/>
    <property type="match status" value="1"/>
</dbReference>
<feature type="region of interest" description="Disordered" evidence="2">
    <location>
        <begin position="1"/>
        <end position="29"/>
    </location>
</feature>
<dbReference type="OrthoDB" id="9759894at2"/>
<feature type="transmembrane region" description="Helical" evidence="3">
    <location>
        <begin position="61"/>
        <end position="81"/>
    </location>
</feature>
<keyword evidence="3" id="KW-1133">Transmembrane helix</keyword>
<feature type="transmembrane region" description="Helical" evidence="3">
    <location>
        <begin position="87"/>
        <end position="106"/>
    </location>
</feature>
<dbReference type="InterPro" id="IPR010656">
    <property type="entry name" value="DctM"/>
</dbReference>
<feature type="transmembrane region" description="Helical" evidence="3">
    <location>
        <begin position="405"/>
        <end position="421"/>
    </location>
</feature>
<dbReference type="PANTHER" id="PTHR43849">
    <property type="entry name" value="BLL3936 PROTEIN"/>
    <property type="match status" value="1"/>
</dbReference>
<keyword evidence="6" id="KW-1185">Reference proteome</keyword>
<feature type="transmembrane region" description="Helical" evidence="3">
    <location>
        <begin position="146"/>
        <end position="163"/>
    </location>
</feature>
<dbReference type="AlphaFoldDB" id="A0A4R7C9W7"/>
<dbReference type="EMBL" id="SNZR01000011">
    <property type="protein sequence ID" value="TDR93746.1"/>
    <property type="molecule type" value="Genomic_DNA"/>
</dbReference>
<proteinExistence type="predicted"/>
<evidence type="ECO:0000256" key="1">
    <source>
        <dbReference type="RuleBase" id="RU369079"/>
    </source>
</evidence>
<dbReference type="Proteomes" id="UP000295122">
    <property type="component" value="Unassembled WGS sequence"/>
</dbReference>
<feature type="transmembrane region" description="Helical" evidence="3">
    <location>
        <begin position="113"/>
        <end position="134"/>
    </location>
</feature>
<keyword evidence="1" id="KW-1003">Cell membrane</keyword>
<comment type="function">
    <text evidence="1">Part of the tripartite ATP-independent periplasmic (TRAP) transport system.</text>
</comment>
<name>A0A4R7C9W7_9HYPH</name>
<feature type="transmembrane region" description="Helical" evidence="3">
    <location>
        <begin position="529"/>
        <end position="553"/>
    </location>
</feature>
<dbReference type="InterPro" id="IPR011853">
    <property type="entry name" value="TRAP_DctM-Dct_fused"/>
</dbReference>
<evidence type="ECO:0000256" key="2">
    <source>
        <dbReference type="SAM" id="MobiDB-lite"/>
    </source>
</evidence>
<protein>
    <submittedName>
        <fullName evidence="5">TRAP transporter 4TM/12TM fusion protein</fullName>
    </submittedName>
</protein>
<feature type="transmembrane region" description="Helical" evidence="3">
    <location>
        <begin position="497"/>
        <end position="517"/>
    </location>
</feature>
<feature type="transmembrane region" description="Helical" evidence="3">
    <location>
        <begin position="301"/>
        <end position="327"/>
    </location>
</feature>
<feature type="transmembrane region" description="Helical" evidence="3">
    <location>
        <begin position="442"/>
        <end position="463"/>
    </location>
</feature>
<feature type="transmembrane region" description="Helical" evidence="3">
    <location>
        <begin position="208"/>
        <end position="234"/>
    </location>
</feature>
<keyword evidence="3" id="KW-0472">Membrane</keyword>
<dbReference type="NCBIfam" id="TIGR02123">
    <property type="entry name" value="TRAP_fused"/>
    <property type="match status" value="1"/>
</dbReference>
<dbReference type="GO" id="GO:0005886">
    <property type="term" value="C:plasma membrane"/>
    <property type="evidence" value="ECO:0007669"/>
    <property type="project" value="UniProtKB-SubCell"/>
</dbReference>
<sequence>MVGAARPETEAKNIRVGQGDAAARPDIPDPAISDEALKKAEEFIEQEEGATNRLTGWGGRIVISIAVAMSLFHLYAAYWIVPTQELRYTHVAFVLLLAYLLFPVSARFRNRIAWWDVLLGLSCVAIIGYALAGGEDFTDRATVPDRMDVVLGVIFIVLLLEATRRTTGPIMPVVAICFIAYAMLGPYLPPPWTHHGYTITRIVGHLFITLEGIFGVAVDVSATLIILFTIYGAFLQHSGAGKFFIDFSLGLMRGKANAPGRTVVLSSFLLGGPSGSGVATTVMIGSVAYPMMKKAGFKANAAGGLLAAGGLGAILSPPVLGAAAFLIAEFLKISYLDVLWMATIPTILYYLSLLIMVEFDAKRFGAKAIDYAQEMPIPTLLRRYGFHFLSLVAVVGFMVWGYSPMLSVFYATAVTFALSFLRPETALYPRKFVKALSDGSIGVLNAATTCASAGIVVGIVTLTGLGLKFSAIVIAYAGGSLLLTALYTALIVWVIGLAVPVTASYIICAVIAAPALTQLGVPDYAAHMFIFYYAVLSEVSPPTALAPFAAAAITGGDPYKTTLQSWKYTLPAFLVPFVFVLDPDGIGLLMKIPKDGSVWTIVWITLKTSLGLLALAAAAQGWALRRTLAWERVVLAIAGLFLVFPSLLEALAELIVGRDIAYTWAVGIVLGAIVIAAQKARGTPPAPA</sequence>
<evidence type="ECO:0000313" key="5">
    <source>
        <dbReference type="EMBL" id="TDR93746.1"/>
    </source>
</evidence>
<feature type="transmembrane region" description="Helical" evidence="3">
    <location>
        <begin position="565"/>
        <end position="581"/>
    </location>
</feature>
<feature type="transmembrane region" description="Helical" evidence="3">
    <location>
        <begin position="601"/>
        <end position="622"/>
    </location>
</feature>
<evidence type="ECO:0000313" key="6">
    <source>
        <dbReference type="Proteomes" id="UP000295122"/>
    </source>
</evidence>
<feature type="transmembrane region" description="Helical" evidence="3">
    <location>
        <begin position="170"/>
        <end position="188"/>
    </location>
</feature>
<keyword evidence="1" id="KW-0997">Cell inner membrane</keyword>
<feature type="transmembrane region" description="Helical" evidence="3">
    <location>
        <begin position="629"/>
        <end position="648"/>
    </location>
</feature>
<feature type="domain" description="TRAP C4-dicarboxylate transport system permease DctM subunit" evidence="4">
    <location>
        <begin position="155"/>
        <end position="575"/>
    </location>
</feature>
<feature type="transmembrane region" description="Helical" evidence="3">
    <location>
        <begin position="339"/>
        <end position="359"/>
    </location>
</feature>
<dbReference type="Pfam" id="PF06808">
    <property type="entry name" value="DctM"/>
    <property type="match status" value="1"/>
</dbReference>
<organism evidence="5 6">
    <name type="scientific">Enterovirga rhinocerotis</name>
    <dbReference type="NCBI Taxonomy" id="1339210"/>
    <lineage>
        <taxon>Bacteria</taxon>
        <taxon>Pseudomonadati</taxon>
        <taxon>Pseudomonadota</taxon>
        <taxon>Alphaproteobacteria</taxon>
        <taxon>Hyphomicrobiales</taxon>
        <taxon>Methylobacteriaceae</taxon>
        <taxon>Enterovirga</taxon>
    </lineage>
</organism>